<sequence>MSDVVAKQSAEANTPLNIKNLHLIMIVDFKLTYPSGTATAHHINSFHTPQDAKLTNDNCGFANFPKFSLKAYKNKYSNYSQSTYRLDRTVVGLYKQFKDRDAFPVNDRSTPTTLTISYDDKRRTKLFLKYRIPSWIAVTCYVIIAIVSIVTVPHIFPHLKWYHILTMYIIAPPFLTLVKPGHHIPHLTRLVYRNMSILGVEGFSALPKHCLMLCYIFFAAAVFVNGLKDLVGPNWARFIPLLMAMAISFHIGGYFTIYMCVGLYNFIKVLGRTVVGLYKQFKDRDAFPVNDRYVIIAIVSIVTVPHIFPQLKWYHILTMYIIAPVLAFCNAYGCGLTDWSLASTYEKLAIFTIGACLHRLRRDQCSLAERLAPLWAVSFLLASSGCSTKPFLTLVKPGQHIPDLTRLVYRNMSILGVEGFSALPKHCLMLCYIFFAAAVFVNGLKDLMGPNWARFTPLPMAMAISFHIGGYFTIYMCVGSLILFIWRKLNGLKADAYSSAVASGLICGEGIWTLPSSVVALAGVKPHICMKFLSRGTNV</sequence>
<dbReference type="InterPro" id="IPR045035">
    <property type="entry name" value="YSL-like"/>
</dbReference>
<accession>A0ABQ8CZQ3</accession>
<protein>
    <submittedName>
        <fullName evidence="8">Uncharacterized protein</fullName>
    </submittedName>
</protein>
<evidence type="ECO:0000256" key="4">
    <source>
        <dbReference type="ARBA" id="ARBA00022692"/>
    </source>
</evidence>
<evidence type="ECO:0000256" key="2">
    <source>
        <dbReference type="ARBA" id="ARBA00010276"/>
    </source>
</evidence>
<feature type="transmembrane region" description="Helical" evidence="7">
    <location>
        <begin position="132"/>
        <end position="155"/>
    </location>
</feature>
<feature type="transmembrane region" description="Helical" evidence="7">
    <location>
        <begin position="161"/>
        <end position="178"/>
    </location>
</feature>
<keyword evidence="3" id="KW-0813">Transport</keyword>
<evidence type="ECO:0000313" key="9">
    <source>
        <dbReference type="Proteomes" id="UP000824890"/>
    </source>
</evidence>
<feature type="non-terminal residue" evidence="8">
    <location>
        <position position="539"/>
    </location>
</feature>
<comment type="similarity">
    <text evidence="2">Belongs to the YSL (TC 2.A.67.2) family.</text>
</comment>
<keyword evidence="5 7" id="KW-1133">Transmembrane helix</keyword>
<reference evidence="8 9" key="1">
    <citation type="submission" date="2021-05" db="EMBL/GenBank/DDBJ databases">
        <title>Genome Assembly of Synthetic Allotetraploid Brassica napus Reveals Homoeologous Exchanges between Subgenomes.</title>
        <authorList>
            <person name="Davis J.T."/>
        </authorList>
    </citation>
    <scope>NUCLEOTIDE SEQUENCE [LARGE SCALE GENOMIC DNA]</scope>
    <source>
        <strain evidence="9">cv. Da-Ae</strain>
        <tissue evidence="8">Seedling</tissue>
    </source>
</reference>
<dbReference type="PANTHER" id="PTHR31645:SF69">
    <property type="entry name" value="(RAPE) HYPOTHETICAL PROTEIN"/>
    <property type="match status" value="1"/>
</dbReference>
<evidence type="ECO:0000256" key="7">
    <source>
        <dbReference type="SAM" id="Phobius"/>
    </source>
</evidence>
<feature type="transmembrane region" description="Helical" evidence="7">
    <location>
        <begin position="238"/>
        <end position="266"/>
    </location>
</feature>
<feature type="transmembrane region" description="Helical" evidence="7">
    <location>
        <begin position="198"/>
        <end position="218"/>
    </location>
</feature>
<dbReference type="InterPro" id="IPR004813">
    <property type="entry name" value="OPT"/>
</dbReference>
<keyword evidence="6 7" id="KW-0472">Membrane</keyword>
<dbReference type="PANTHER" id="PTHR31645">
    <property type="entry name" value="OLIGOPEPTIDE TRANSPORTER YGL114W-RELATED"/>
    <property type="match status" value="1"/>
</dbReference>
<evidence type="ECO:0000256" key="5">
    <source>
        <dbReference type="ARBA" id="ARBA00022989"/>
    </source>
</evidence>
<dbReference type="EMBL" id="JAGKQM010000006">
    <property type="protein sequence ID" value="KAH0922574.1"/>
    <property type="molecule type" value="Genomic_DNA"/>
</dbReference>
<comment type="caution">
    <text evidence="8">The sequence shown here is derived from an EMBL/GenBank/DDBJ whole genome shotgun (WGS) entry which is preliminary data.</text>
</comment>
<evidence type="ECO:0000256" key="1">
    <source>
        <dbReference type="ARBA" id="ARBA00004141"/>
    </source>
</evidence>
<feature type="transmembrane region" description="Helical" evidence="7">
    <location>
        <begin position="464"/>
        <end position="486"/>
    </location>
</feature>
<feature type="transmembrane region" description="Helical" evidence="7">
    <location>
        <begin position="427"/>
        <end position="444"/>
    </location>
</feature>
<evidence type="ECO:0000256" key="6">
    <source>
        <dbReference type="ARBA" id="ARBA00023136"/>
    </source>
</evidence>
<feature type="transmembrane region" description="Helical" evidence="7">
    <location>
        <begin position="314"/>
        <end position="333"/>
    </location>
</feature>
<feature type="transmembrane region" description="Helical" evidence="7">
    <location>
        <begin position="287"/>
        <end position="308"/>
    </location>
</feature>
<dbReference type="Proteomes" id="UP000824890">
    <property type="component" value="Unassembled WGS sequence"/>
</dbReference>
<evidence type="ECO:0000313" key="8">
    <source>
        <dbReference type="EMBL" id="KAH0922574.1"/>
    </source>
</evidence>
<name>A0ABQ8CZQ3_BRANA</name>
<keyword evidence="9" id="KW-1185">Reference proteome</keyword>
<dbReference type="Pfam" id="PF03169">
    <property type="entry name" value="OPT"/>
    <property type="match status" value="3"/>
</dbReference>
<comment type="subcellular location">
    <subcellularLocation>
        <location evidence="1">Membrane</location>
        <topology evidence="1">Multi-pass membrane protein</topology>
    </subcellularLocation>
</comment>
<gene>
    <name evidence="8" type="ORF">HID58_022592</name>
</gene>
<keyword evidence="4 7" id="KW-0812">Transmembrane</keyword>
<evidence type="ECO:0000256" key="3">
    <source>
        <dbReference type="ARBA" id="ARBA00022448"/>
    </source>
</evidence>
<proteinExistence type="inferred from homology"/>
<organism evidence="8 9">
    <name type="scientific">Brassica napus</name>
    <name type="common">Rape</name>
    <dbReference type="NCBI Taxonomy" id="3708"/>
    <lineage>
        <taxon>Eukaryota</taxon>
        <taxon>Viridiplantae</taxon>
        <taxon>Streptophyta</taxon>
        <taxon>Embryophyta</taxon>
        <taxon>Tracheophyta</taxon>
        <taxon>Spermatophyta</taxon>
        <taxon>Magnoliopsida</taxon>
        <taxon>eudicotyledons</taxon>
        <taxon>Gunneridae</taxon>
        <taxon>Pentapetalae</taxon>
        <taxon>rosids</taxon>
        <taxon>malvids</taxon>
        <taxon>Brassicales</taxon>
        <taxon>Brassicaceae</taxon>
        <taxon>Brassiceae</taxon>
        <taxon>Brassica</taxon>
    </lineage>
</organism>